<gene>
    <name evidence="1" type="ORF">DZC30_22440</name>
</gene>
<reference evidence="1 2" key="1">
    <citation type="submission" date="2018-08" db="EMBL/GenBank/DDBJ databases">
        <title>Comamonas testosteroni strain SWCO2.</title>
        <authorList>
            <person name="Jiang N."/>
            <person name="Zhang X.Z."/>
        </authorList>
    </citation>
    <scope>NUCLEOTIDE SEQUENCE [LARGE SCALE GENOMIC DNA]</scope>
    <source>
        <strain evidence="1 2">SWCO2</strain>
    </source>
</reference>
<sequence length="89" mass="9770">MVGINAWGAIPKLHEAHETSFFAELLDADDDVLEDMSVSAQTCERLMGKSIAELIAEGRAKTAYSVSDFFKRWPELRNQFPALAAATPA</sequence>
<dbReference type="AlphaFoldDB" id="A0A373F4E4"/>
<proteinExistence type="predicted"/>
<evidence type="ECO:0000313" key="1">
    <source>
        <dbReference type="EMBL" id="RGE39034.1"/>
    </source>
</evidence>
<name>A0A373F4E4_COMTE</name>
<accession>A0A373F4E4</accession>
<dbReference type="EMBL" id="QURR01000062">
    <property type="protein sequence ID" value="RGE39034.1"/>
    <property type="molecule type" value="Genomic_DNA"/>
</dbReference>
<evidence type="ECO:0000313" key="2">
    <source>
        <dbReference type="Proteomes" id="UP000261948"/>
    </source>
</evidence>
<organism evidence="1 2">
    <name type="scientific">Comamonas testosteroni</name>
    <name type="common">Pseudomonas testosteroni</name>
    <dbReference type="NCBI Taxonomy" id="285"/>
    <lineage>
        <taxon>Bacteria</taxon>
        <taxon>Pseudomonadati</taxon>
        <taxon>Pseudomonadota</taxon>
        <taxon>Betaproteobacteria</taxon>
        <taxon>Burkholderiales</taxon>
        <taxon>Comamonadaceae</taxon>
        <taxon>Comamonas</taxon>
    </lineage>
</organism>
<dbReference type="Proteomes" id="UP000261948">
    <property type="component" value="Unassembled WGS sequence"/>
</dbReference>
<comment type="caution">
    <text evidence="1">The sequence shown here is derived from an EMBL/GenBank/DDBJ whole genome shotgun (WGS) entry which is preliminary data.</text>
</comment>
<keyword evidence="2" id="KW-1185">Reference proteome</keyword>
<protein>
    <submittedName>
        <fullName evidence="1">Uncharacterized protein</fullName>
    </submittedName>
</protein>